<dbReference type="OrthoDB" id="5405107at2759"/>
<keyword evidence="1" id="KW-1133">Transmembrane helix</keyword>
<keyword evidence="1" id="KW-0472">Membrane</keyword>
<feature type="transmembrane region" description="Helical" evidence="1">
    <location>
        <begin position="6"/>
        <end position="25"/>
    </location>
</feature>
<dbReference type="EMBL" id="KZ678372">
    <property type="protein sequence ID" value="PSS05192.1"/>
    <property type="molecule type" value="Genomic_DNA"/>
</dbReference>
<evidence type="ECO:0000256" key="1">
    <source>
        <dbReference type="SAM" id="Phobius"/>
    </source>
</evidence>
<organism evidence="2 3">
    <name type="scientific">Coniella lustricola</name>
    <dbReference type="NCBI Taxonomy" id="2025994"/>
    <lineage>
        <taxon>Eukaryota</taxon>
        <taxon>Fungi</taxon>
        <taxon>Dikarya</taxon>
        <taxon>Ascomycota</taxon>
        <taxon>Pezizomycotina</taxon>
        <taxon>Sordariomycetes</taxon>
        <taxon>Sordariomycetidae</taxon>
        <taxon>Diaporthales</taxon>
        <taxon>Schizoparmaceae</taxon>
        <taxon>Coniella</taxon>
    </lineage>
</organism>
<evidence type="ECO:0000313" key="3">
    <source>
        <dbReference type="Proteomes" id="UP000241462"/>
    </source>
</evidence>
<dbReference type="Proteomes" id="UP000241462">
    <property type="component" value="Unassembled WGS sequence"/>
</dbReference>
<accession>A0A2T3ANF2</accession>
<feature type="transmembrane region" description="Helical" evidence="1">
    <location>
        <begin position="60"/>
        <end position="82"/>
    </location>
</feature>
<proteinExistence type="predicted"/>
<keyword evidence="1" id="KW-0812">Transmembrane</keyword>
<evidence type="ECO:0000313" key="2">
    <source>
        <dbReference type="EMBL" id="PSS05192.1"/>
    </source>
</evidence>
<reference evidence="2 3" key="1">
    <citation type="journal article" date="2018" name="Mycol. Prog.">
        <title>Coniella lustricola, a new species from submerged detritus.</title>
        <authorList>
            <person name="Raudabaugh D.B."/>
            <person name="Iturriaga T."/>
            <person name="Carver A."/>
            <person name="Mondo S."/>
            <person name="Pangilinan J."/>
            <person name="Lipzen A."/>
            <person name="He G."/>
            <person name="Amirebrahimi M."/>
            <person name="Grigoriev I.V."/>
            <person name="Miller A.N."/>
        </authorList>
    </citation>
    <scope>NUCLEOTIDE SEQUENCE [LARGE SCALE GENOMIC DNA]</scope>
    <source>
        <strain evidence="2 3">B22-T-1</strain>
    </source>
</reference>
<gene>
    <name evidence="2" type="ORF">BD289DRAFT_449058</name>
</gene>
<sequence>MGSPIFFPTGFVAVVLILVSGYALVQSLTSIANIKKYESKAEKAAEWSTTVQKQLLDTRYTIGTGFVACLISLFTALAYSLFVPHGDSVLAAPWRSLWPVILALGLRFGASKYMHDFWANKAKMPLLDQYNAAVSQCMDVIGFLDALSVGWGIMAALKLVGL</sequence>
<name>A0A2T3ANF2_9PEZI</name>
<dbReference type="InParanoid" id="A0A2T3ANF2"/>
<protein>
    <submittedName>
        <fullName evidence="2">Uncharacterized protein</fullName>
    </submittedName>
</protein>
<keyword evidence="3" id="KW-1185">Reference proteome</keyword>
<feature type="transmembrane region" description="Helical" evidence="1">
    <location>
        <begin position="94"/>
        <end position="114"/>
    </location>
</feature>
<dbReference type="AlphaFoldDB" id="A0A2T3ANF2"/>